<gene>
    <name evidence="9" type="ORF">FNB79_05645</name>
</gene>
<dbReference type="PANTHER" id="PTHR43690:SF17">
    <property type="entry name" value="PROTEIN YHJJ"/>
    <property type="match status" value="1"/>
</dbReference>
<dbReference type="GO" id="GO:0008237">
    <property type="term" value="F:metallopeptidase activity"/>
    <property type="evidence" value="ECO:0007669"/>
    <property type="project" value="UniProtKB-KW"/>
</dbReference>
<evidence type="ECO:0000256" key="5">
    <source>
        <dbReference type="ARBA" id="ARBA00023049"/>
    </source>
</evidence>
<dbReference type="GO" id="GO:0006508">
    <property type="term" value="P:proteolysis"/>
    <property type="evidence" value="ECO:0007669"/>
    <property type="project" value="UniProtKB-KW"/>
</dbReference>
<dbReference type="RefSeq" id="WP_143380384.1">
    <property type="nucleotide sequence ID" value="NZ_CP041637.1"/>
</dbReference>
<proteinExistence type="inferred from homology"/>
<evidence type="ECO:0000259" key="7">
    <source>
        <dbReference type="Pfam" id="PF00675"/>
    </source>
</evidence>
<evidence type="ECO:0000256" key="4">
    <source>
        <dbReference type="ARBA" id="ARBA00022833"/>
    </source>
</evidence>
<evidence type="ECO:0000259" key="8">
    <source>
        <dbReference type="Pfam" id="PF05193"/>
    </source>
</evidence>
<evidence type="ECO:0000256" key="6">
    <source>
        <dbReference type="SAM" id="SignalP"/>
    </source>
</evidence>
<feature type="chain" id="PRO_5022077162" evidence="6">
    <location>
        <begin position="21"/>
        <end position="439"/>
    </location>
</feature>
<dbReference type="EMBL" id="CP041637">
    <property type="protein sequence ID" value="QDO93481.1"/>
    <property type="molecule type" value="Genomic_DNA"/>
</dbReference>
<keyword evidence="6" id="KW-0732">Signal</keyword>
<keyword evidence="4" id="KW-0862">Zinc</keyword>
<evidence type="ECO:0000256" key="3">
    <source>
        <dbReference type="ARBA" id="ARBA00022801"/>
    </source>
</evidence>
<dbReference type="InterPro" id="IPR007863">
    <property type="entry name" value="Peptidase_M16_C"/>
</dbReference>
<reference evidence="9 10" key="1">
    <citation type="submission" date="2019-07" db="EMBL/GenBank/DDBJ databases">
        <title>Genome sequencing for Formosa sp. PS13.</title>
        <authorList>
            <person name="Park S.-J."/>
        </authorList>
    </citation>
    <scope>NUCLEOTIDE SEQUENCE [LARGE SCALE GENOMIC DNA]</scope>
    <source>
        <strain evidence="9 10">PS13</strain>
    </source>
</reference>
<dbReference type="InterPro" id="IPR011765">
    <property type="entry name" value="Pept_M16_N"/>
</dbReference>
<feature type="domain" description="Peptidase M16 C-terminal" evidence="8">
    <location>
        <begin position="190"/>
        <end position="367"/>
    </location>
</feature>
<protein>
    <submittedName>
        <fullName evidence="9">Insulinase family protein</fullName>
    </submittedName>
</protein>
<evidence type="ECO:0000256" key="1">
    <source>
        <dbReference type="ARBA" id="ARBA00007261"/>
    </source>
</evidence>
<dbReference type="AlphaFoldDB" id="A0A516GPM3"/>
<comment type="similarity">
    <text evidence="1">Belongs to the peptidase M16 family.</text>
</comment>
<dbReference type="Gene3D" id="3.30.830.10">
    <property type="entry name" value="Metalloenzyme, LuxS/M16 peptidase-like"/>
    <property type="match status" value="2"/>
</dbReference>
<keyword evidence="2" id="KW-0645">Protease</keyword>
<accession>A0A516GPM3</accession>
<keyword evidence="3" id="KW-0378">Hydrolase</keyword>
<dbReference type="PANTHER" id="PTHR43690">
    <property type="entry name" value="NARDILYSIN"/>
    <property type="match status" value="1"/>
</dbReference>
<keyword evidence="5" id="KW-0482">Metalloprotease</keyword>
<dbReference type="OrthoDB" id="9811314at2"/>
<dbReference type="GO" id="GO:0046872">
    <property type="term" value="F:metal ion binding"/>
    <property type="evidence" value="ECO:0007669"/>
    <property type="project" value="InterPro"/>
</dbReference>
<evidence type="ECO:0000256" key="2">
    <source>
        <dbReference type="ARBA" id="ARBA00022670"/>
    </source>
</evidence>
<organism evidence="9 10">
    <name type="scientific">Formosa sediminum</name>
    <dbReference type="NCBI Taxonomy" id="2594004"/>
    <lineage>
        <taxon>Bacteria</taxon>
        <taxon>Pseudomonadati</taxon>
        <taxon>Bacteroidota</taxon>
        <taxon>Flavobacteriia</taxon>
        <taxon>Flavobacteriales</taxon>
        <taxon>Flavobacteriaceae</taxon>
        <taxon>Formosa</taxon>
    </lineage>
</organism>
<evidence type="ECO:0000313" key="9">
    <source>
        <dbReference type="EMBL" id="QDO93481.1"/>
    </source>
</evidence>
<dbReference type="SUPFAM" id="SSF63411">
    <property type="entry name" value="LuxS/MPP-like metallohydrolase"/>
    <property type="match status" value="2"/>
</dbReference>
<keyword evidence="10" id="KW-1185">Reference proteome</keyword>
<dbReference type="InterPro" id="IPR050626">
    <property type="entry name" value="Peptidase_M16"/>
</dbReference>
<sequence length="439" mass="50356">MKKCLFSLASLLLVGHLATAQKVEFEEYDLDNGLHVILHQDNTAPVVTTSVMYHVGAKDENPDRTGFAHFFEHLLFEGTENIERGEFMKIIPANGGKFNANTTDDRTYYYEVFPSNKVELGLWLESERLMHPVINQIGVDTQNEVVKEEKRMRVDNQPYGKFLEQVKVNLFKNHPYRWTTIGKMEHLDAATLEEFQAFNKKFYIPNNAVLIVAGDINKTEVKKMIKDYFGPIPKGTPIVRNLAKEAPITKEIKAKAYDSNIQIPAIIEAYRTPSYKDKDSYVLNMISQYLSGGKSSKLYKKLVDEKKMALQVGAMNISQEDYSAYIVFGLPLGETTLEALTKEIDEEIVKIQNNLISERDYQKLLNQFENQFVNSNSSVEGIANSLATYYLLYDDVNLINNEINIYRSITREDIQAVAKKYLNPNQRLLLEYLPEDKKQ</sequence>
<dbReference type="InterPro" id="IPR011249">
    <property type="entry name" value="Metalloenz_LuxS/M16"/>
</dbReference>
<dbReference type="Proteomes" id="UP000319209">
    <property type="component" value="Chromosome"/>
</dbReference>
<name>A0A516GPM3_9FLAO</name>
<dbReference type="Pfam" id="PF00675">
    <property type="entry name" value="Peptidase_M16"/>
    <property type="match status" value="1"/>
</dbReference>
<evidence type="ECO:0000313" key="10">
    <source>
        <dbReference type="Proteomes" id="UP000319209"/>
    </source>
</evidence>
<dbReference type="KEGG" id="fop:FNB79_05645"/>
<feature type="signal peptide" evidence="6">
    <location>
        <begin position="1"/>
        <end position="20"/>
    </location>
</feature>
<dbReference type="Pfam" id="PF05193">
    <property type="entry name" value="Peptidase_M16_C"/>
    <property type="match status" value="1"/>
</dbReference>
<feature type="domain" description="Peptidase M16 N-terminal" evidence="7">
    <location>
        <begin position="36"/>
        <end position="178"/>
    </location>
</feature>